<dbReference type="InterPro" id="IPR007081">
    <property type="entry name" value="RNA_pol_Rpb1_5"/>
</dbReference>
<dbReference type="Gene3D" id="4.10.860.120">
    <property type="entry name" value="RNA polymerase II, clamp domain"/>
    <property type="match status" value="1"/>
</dbReference>
<dbReference type="Pfam" id="PF04983">
    <property type="entry name" value="RNA_pol_Rpb1_3"/>
    <property type="match status" value="1"/>
</dbReference>
<dbReference type="GO" id="GO:0003677">
    <property type="term" value="F:DNA binding"/>
    <property type="evidence" value="ECO:0007669"/>
    <property type="project" value="UniProtKB-UniRule"/>
</dbReference>
<feature type="domain" description="RNA polymerase N-terminal" evidence="10">
    <location>
        <begin position="293"/>
        <end position="575"/>
    </location>
</feature>
<comment type="cofactor">
    <cofactor evidence="7">
        <name>Zn(2+)</name>
        <dbReference type="ChEBI" id="CHEBI:29105"/>
    </cofactor>
    <text evidence="7">Binds 2 Zn(2+) ions per subunit.</text>
</comment>
<gene>
    <name evidence="7" type="primary">rpoC</name>
    <name evidence="11" type="ORF">UY92_C0003G0013</name>
</gene>
<keyword evidence="3 7" id="KW-0548">Nucleotidyltransferase</keyword>
<feature type="binding site" evidence="7">
    <location>
        <position position="83"/>
    </location>
    <ligand>
        <name>Zn(2+)</name>
        <dbReference type="ChEBI" id="CHEBI:29105"/>
        <label>1</label>
    </ligand>
</feature>
<evidence type="ECO:0000256" key="9">
    <source>
        <dbReference type="SAM" id="Coils"/>
    </source>
</evidence>
<feature type="binding site" evidence="7">
    <location>
        <position position="521"/>
    </location>
    <ligand>
        <name>Mg(2+)</name>
        <dbReference type="ChEBI" id="CHEBI:18420"/>
    </ligand>
</feature>
<evidence type="ECO:0000313" key="12">
    <source>
        <dbReference type="Proteomes" id="UP000033870"/>
    </source>
</evidence>
<sequence length="1301" mass="145554">MTPRNSLTVLQFDALRLKVASPEVIKKWSYGEVYKPETINYRTQKPEKGGLFAEEVFGPTKDWECYCGKYKKIRYKGIVCDKCGVEVTHSLVRRERMGHIELSTPVSHIWFLRTIPSRLGLVLDLSIQALEKVIYFASFIITQVDEAERASTEDSLKKEYKSKRKQIEGDFGKKIEAIGADSKDAKAIVRERDEKLAALDEDFHQAESELKEITMLNILSEARYQELSIRYGHLFEAGIGAGAIRELLVRLNLEDTIVNLEREIQKSKGAKRGRLIRRVKLLTSLAKNEIRPEWMVMTVIPVVPPDLRPMVALDGGRFATSDLNDLYRRVINRNNRLRRLLELNAPEVICRNEKRMLQEAVDALIDNNARATKTVRASTGQKRQLRSLADILKGKQGRFRQNLLGKRVDYSGRSVIVVGPKLNIDECGLPKIMALELFKPFVMAEIIKRELAHNVRSASRFIESNAPEVWDILENLTKSTRVLLNRAPTLHRLGIQAFRPRLVEGKAIRLHPLVCAAFNADFDGDQMAVHLPLSEQAKWEAEHLMASEKNLLKPATGAPVITPQQDIALGCYYLTKYDDRDTGEVKRFFANITEAKYAYKTRVISLKERIKVRFTDLSKFPEGTGTIIETSIGRVFFNEILPVRIPYYNETITKKHLSAIIQLLLEFYGQETTAKMLDEIKNLGYKYVTKSGYSLGKNQFPEIPDKPVLLDEGAKRVEIVEDQYQQGLLTDAERHAKVLEIWTEVKERMLAHTKDALDKNDSVFAMIDSGARGSWAQLGQVIAMKGLVASPSGEIIELPVKGNFKEGFDVIEFFISSHGTRKGLSDTALRTANAGYLTRRLVDVAQDVIVKFEDCGDTTGEIFTKDESEQMGEKLTDRVLGRFVISAVKDGRKTIVKEGGVVTAEAVRQIEQAGIDTVHVRSVLQCLLPKGVCVKCYGYDLAHNEVIKPGVAAGVIAAQSIGEPGTQLTMRTFHLGGVAGGDITQGLPRVEELFESRLPKRKAVLSEVSGKVEIEDADGKVITSPTGRKIFEGRRGQKIIQVHHEGQEEMTFEVSGEDEIKAHDGDKVKKDDCLLIRGSSGEEVLAKYNGTIRHEGDKVILVYEGKSVKEYIIPIGYKLWVKDGDEVERGDQLTEGSIDLNELYELRGRDAVQRYILTEIQEIYAAQGQRLNDKHVEIIIKQMFSRVYVEESGDSDLLPGEIIEKAQLMVANAQAQSAGRKPAKGRELLLGISKVALTTQSFLSAASFQETSRVLVSAAITGKVDYLEGLKENVIIGRLIPAGTGFVSEAEVDTEGAPAQE</sequence>
<feature type="binding site" evidence="7">
    <location>
        <position position="936"/>
    </location>
    <ligand>
        <name>Zn(2+)</name>
        <dbReference type="ChEBI" id="CHEBI:29105"/>
        <label>2</label>
    </ligand>
</feature>
<comment type="caution">
    <text evidence="11">The sequence shown here is derived from an EMBL/GenBank/DDBJ whole genome shotgun (WGS) entry which is preliminary data.</text>
</comment>
<dbReference type="InterPro" id="IPR007066">
    <property type="entry name" value="RNA_pol_Rpb1_3"/>
</dbReference>
<dbReference type="InterPro" id="IPR044893">
    <property type="entry name" value="RNA_pol_Rpb1_clamp_domain"/>
</dbReference>
<evidence type="ECO:0000256" key="8">
    <source>
        <dbReference type="RuleBase" id="RU004279"/>
    </source>
</evidence>
<dbReference type="HAMAP" id="MF_01322">
    <property type="entry name" value="RNApol_bact_RpoC"/>
    <property type="match status" value="1"/>
</dbReference>
<keyword evidence="4 7" id="KW-0479">Metal-binding</keyword>
<dbReference type="Gene3D" id="1.10.1790.20">
    <property type="match status" value="1"/>
</dbReference>
<keyword evidence="1 7" id="KW-0240">DNA-directed RNA polymerase</keyword>
<evidence type="ECO:0000313" key="11">
    <source>
        <dbReference type="EMBL" id="KKW42807.1"/>
    </source>
</evidence>
<dbReference type="Pfam" id="PF00623">
    <property type="entry name" value="RNA_pol_Rpb1_2"/>
    <property type="match status" value="2"/>
</dbReference>
<dbReference type="GO" id="GO:0006351">
    <property type="term" value="P:DNA-templated transcription"/>
    <property type="evidence" value="ECO:0007669"/>
    <property type="project" value="UniProtKB-UniRule"/>
</dbReference>
<evidence type="ECO:0000256" key="3">
    <source>
        <dbReference type="ARBA" id="ARBA00022695"/>
    </source>
</evidence>
<dbReference type="InterPro" id="IPR038120">
    <property type="entry name" value="Rpb1_funnel_sf"/>
</dbReference>
<dbReference type="PANTHER" id="PTHR19376">
    <property type="entry name" value="DNA-DIRECTED RNA POLYMERASE"/>
    <property type="match status" value="1"/>
</dbReference>
<comment type="cofactor">
    <cofactor evidence="7">
        <name>Mg(2+)</name>
        <dbReference type="ChEBI" id="CHEBI:18420"/>
    </cofactor>
    <text evidence="7">Binds 1 Mg(2+) ion per subunit.</text>
</comment>
<dbReference type="InterPro" id="IPR000722">
    <property type="entry name" value="RNA_pol_asu"/>
</dbReference>
<reference evidence="11 12" key="1">
    <citation type="journal article" date="2015" name="Nature">
        <title>rRNA introns, odd ribosomes, and small enigmatic genomes across a large radiation of phyla.</title>
        <authorList>
            <person name="Brown C.T."/>
            <person name="Hug L.A."/>
            <person name="Thomas B.C."/>
            <person name="Sharon I."/>
            <person name="Castelle C.J."/>
            <person name="Singh A."/>
            <person name="Wilkins M.J."/>
            <person name="Williams K.H."/>
            <person name="Banfield J.F."/>
        </authorList>
    </citation>
    <scope>NUCLEOTIDE SEQUENCE [LARGE SCALE GENOMIC DNA]</scope>
</reference>
<feature type="binding site" evidence="7">
    <location>
        <position position="80"/>
    </location>
    <ligand>
        <name>Zn(2+)</name>
        <dbReference type="ChEBI" id="CHEBI:29105"/>
        <label>1</label>
    </ligand>
</feature>
<feature type="binding site" evidence="7">
    <location>
        <position position="525"/>
    </location>
    <ligand>
        <name>Mg(2+)</name>
        <dbReference type="ChEBI" id="CHEBI:18420"/>
    </ligand>
</feature>
<dbReference type="Pfam" id="PF04997">
    <property type="entry name" value="RNA_pol_Rpb1_1"/>
    <property type="match status" value="1"/>
</dbReference>
<dbReference type="Gene3D" id="2.40.40.20">
    <property type="match status" value="1"/>
</dbReference>
<dbReference type="Gene3D" id="1.10.132.30">
    <property type="match status" value="1"/>
</dbReference>
<comment type="function">
    <text evidence="7 8">DNA-dependent RNA polymerase catalyzes the transcription of DNA into RNA using the four ribonucleoside triphosphates as substrates.</text>
</comment>
<dbReference type="GO" id="GO:0008270">
    <property type="term" value="F:zinc ion binding"/>
    <property type="evidence" value="ECO:0007669"/>
    <property type="project" value="UniProtKB-UniRule"/>
</dbReference>
<feature type="binding site" evidence="7">
    <location>
        <position position="933"/>
    </location>
    <ligand>
        <name>Zn(2+)</name>
        <dbReference type="ChEBI" id="CHEBI:29105"/>
        <label>2</label>
    </ligand>
</feature>
<organism evidence="11 12">
    <name type="scientific">Candidatus Magasanikbacteria bacterium GW2011_GWA2_56_11</name>
    <dbReference type="NCBI Taxonomy" id="1619044"/>
    <lineage>
        <taxon>Bacteria</taxon>
        <taxon>Candidatus Magasanikiibacteriota</taxon>
    </lineage>
</organism>
<dbReference type="GO" id="GO:0003899">
    <property type="term" value="F:DNA-directed RNA polymerase activity"/>
    <property type="evidence" value="ECO:0007669"/>
    <property type="project" value="UniProtKB-UniRule"/>
</dbReference>
<dbReference type="EC" id="2.7.7.6" evidence="7"/>
<feature type="binding site" evidence="7">
    <location>
        <position position="926"/>
    </location>
    <ligand>
        <name>Zn(2+)</name>
        <dbReference type="ChEBI" id="CHEBI:29105"/>
        <label>2</label>
    </ligand>
</feature>
<name>A0A0G2AN83_9BACT</name>
<dbReference type="SMART" id="SM00663">
    <property type="entry name" value="RPOLA_N"/>
    <property type="match status" value="1"/>
</dbReference>
<comment type="catalytic activity">
    <reaction evidence="6 7 8">
        <text>RNA(n) + a ribonucleoside 5'-triphosphate = RNA(n+1) + diphosphate</text>
        <dbReference type="Rhea" id="RHEA:21248"/>
        <dbReference type="Rhea" id="RHEA-COMP:14527"/>
        <dbReference type="Rhea" id="RHEA-COMP:17342"/>
        <dbReference type="ChEBI" id="CHEBI:33019"/>
        <dbReference type="ChEBI" id="CHEBI:61557"/>
        <dbReference type="ChEBI" id="CHEBI:140395"/>
        <dbReference type="EC" id="2.7.7.6"/>
    </reaction>
</comment>
<comment type="similarity">
    <text evidence="7 8">Belongs to the RNA polymerase beta' chain family.</text>
</comment>
<dbReference type="CDD" id="cd01609">
    <property type="entry name" value="RNAP_beta'_N"/>
    <property type="match status" value="1"/>
</dbReference>
<keyword evidence="9" id="KW-0175">Coiled coil</keyword>
<comment type="subunit">
    <text evidence="7">The RNAP catalytic core consists of 2 alpha, 1 beta, 1 beta' and 1 omega subunit. When a sigma factor is associated with the core the holoenzyme is formed, which can initiate transcription.</text>
</comment>
<dbReference type="EMBL" id="LCRX01000003">
    <property type="protein sequence ID" value="KKW42807.1"/>
    <property type="molecule type" value="Genomic_DNA"/>
</dbReference>
<accession>A0A0G2AN83</accession>
<dbReference type="Gene3D" id="1.10.40.90">
    <property type="match status" value="1"/>
</dbReference>
<keyword evidence="7" id="KW-0460">Magnesium</keyword>
<evidence type="ECO:0000256" key="5">
    <source>
        <dbReference type="ARBA" id="ARBA00023163"/>
    </source>
</evidence>
<dbReference type="GO" id="GO:0000287">
    <property type="term" value="F:magnesium ion binding"/>
    <property type="evidence" value="ECO:0007669"/>
    <property type="project" value="UniProtKB-UniRule"/>
</dbReference>
<evidence type="ECO:0000256" key="7">
    <source>
        <dbReference type="HAMAP-Rule" id="MF_01322"/>
    </source>
</evidence>
<feature type="binding site" evidence="7">
    <location>
        <position position="65"/>
    </location>
    <ligand>
        <name>Zn(2+)</name>
        <dbReference type="ChEBI" id="CHEBI:29105"/>
        <label>1</label>
    </ligand>
</feature>
<dbReference type="Pfam" id="PF04998">
    <property type="entry name" value="RNA_pol_Rpb1_5"/>
    <property type="match status" value="1"/>
</dbReference>
<dbReference type="InterPro" id="IPR007083">
    <property type="entry name" value="RNA_pol_Rpb1_4"/>
</dbReference>
<dbReference type="Gene3D" id="1.10.150.390">
    <property type="match status" value="1"/>
</dbReference>
<feature type="binding site" evidence="7">
    <location>
        <position position="523"/>
    </location>
    <ligand>
        <name>Mg(2+)</name>
        <dbReference type="ChEBI" id="CHEBI:18420"/>
    </ligand>
</feature>
<evidence type="ECO:0000259" key="10">
    <source>
        <dbReference type="SMART" id="SM00663"/>
    </source>
</evidence>
<feature type="binding site" evidence="7">
    <location>
        <position position="67"/>
    </location>
    <ligand>
        <name>Zn(2+)</name>
        <dbReference type="ChEBI" id="CHEBI:29105"/>
        <label>1</label>
    </ligand>
</feature>
<dbReference type="NCBIfam" id="TIGR02386">
    <property type="entry name" value="rpoC_TIGR"/>
    <property type="match status" value="1"/>
</dbReference>
<dbReference type="CDD" id="cd02655">
    <property type="entry name" value="RNAP_beta'_C"/>
    <property type="match status" value="1"/>
</dbReference>
<proteinExistence type="inferred from homology"/>
<dbReference type="InterPro" id="IPR006592">
    <property type="entry name" value="RNA_pol_N"/>
</dbReference>
<dbReference type="PATRIC" id="fig|1619044.3.peg.213"/>
<feature type="binding site" evidence="7">
    <location>
        <position position="855"/>
    </location>
    <ligand>
        <name>Zn(2+)</name>
        <dbReference type="ChEBI" id="CHEBI:29105"/>
        <label>2</label>
    </ligand>
</feature>
<dbReference type="SUPFAM" id="SSF64484">
    <property type="entry name" value="beta and beta-prime subunits of DNA dependent RNA-polymerase"/>
    <property type="match status" value="2"/>
</dbReference>
<evidence type="ECO:0000256" key="1">
    <source>
        <dbReference type="ARBA" id="ARBA00022478"/>
    </source>
</evidence>
<keyword evidence="2 7" id="KW-0808">Transferase</keyword>
<keyword evidence="7" id="KW-0862">Zinc</keyword>
<dbReference type="InterPro" id="IPR007080">
    <property type="entry name" value="RNA_pol_Rpb1_1"/>
</dbReference>
<keyword evidence="5 7" id="KW-0804">Transcription</keyword>
<dbReference type="Gene3D" id="2.40.50.100">
    <property type="match status" value="2"/>
</dbReference>
<dbReference type="STRING" id="1619044.UY92_C0003G0013"/>
<evidence type="ECO:0000256" key="6">
    <source>
        <dbReference type="ARBA" id="ARBA00048552"/>
    </source>
</evidence>
<dbReference type="InterPro" id="IPR012754">
    <property type="entry name" value="DNA-dir_RpoC_beta_prime_bact"/>
</dbReference>
<dbReference type="Pfam" id="PF05000">
    <property type="entry name" value="RNA_pol_Rpb1_4"/>
    <property type="match status" value="1"/>
</dbReference>
<dbReference type="InterPro" id="IPR045867">
    <property type="entry name" value="DNA-dir_RpoC_beta_prime"/>
</dbReference>
<dbReference type="PANTHER" id="PTHR19376:SF54">
    <property type="entry name" value="DNA-DIRECTED RNA POLYMERASE SUBUNIT BETA"/>
    <property type="match status" value="1"/>
</dbReference>
<evidence type="ECO:0000256" key="2">
    <source>
        <dbReference type="ARBA" id="ARBA00022679"/>
    </source>
</evidence>
<feature type="coiled-coil region" evidence="9">
    <location>
        <begin position="189"/>
        <end position="216"/>
    </location>
</feature>
<dbReference type="GO" id="GO:0000428">
    <property type="term" value="C:DNA-directed RNA polymerase complex"/>
    <property type="evidence" value="ECO:0007669"/>
    <property type="project" value="UniProtKB-KW"/>
</dbReference>
<dbReference type="Proteomes" id="UP000033870">
    <property type="component" value="Unassembled WGS sequence"/>
</dbReference>
<dbReference type="InterPro" id="IPR042102">
    <property type="entry name" value="RNA_pol_Rpb1_3_sf"/>
</dbReference>
<evidence type="ECO:0000256" key="4">
    <source>
        <dbReference type="ARBA" id="ARBA00022723"/>
    </source>
</evidence>
<dbReference type="Gene3D" id="1.10.274.100">
    <property type="entry name" value="RNA polymerase Rpb1, domain 3"/>
    <property type="match status" value="2"/>
</dbReference>
<protein>
    <recommendedName>
        <fullName evidence="7">DNA-directed RNA polymerase subunit beta'</fullName>
        <shortName evidence="7">RNAP subunit beta'</shortName>
        <ecNumber evidence="7">2.7.7.6</ecNumber>
    </recommendedName>
    <alternativeName>
        <fullName evidence="7">RNA polymerase subunit beta'</fullName>
    </alternativeName>
    <alternativeName>
        <fullName evidence="7">Transcriptase subunit beta'</fullName>
    </alternativeName>
</protein>